<evidence type="ECO:0000313" key="5">
    <source>
        <dbReference type="Proteomes" id="UP000605986"/>
    </source>
</evidence>
<comment type="similarity">
    <text evidence="1">Belongs to the paxM FAD-dependent monooxygenase family.</text>
</comment>
<reference evidence="4" key="1">
    <citation type="submission" date="2020-01" db="EMBL/GenBank/DDBJ databases">
        <title>Identification and distribution of gene clusters putatively required for synthesis of sphingolipid metabolism inhibitors in phylogenetically diverse species of the filamentous fungus Fusarium.</title>
        <authorList>
            <person name="Kim H.-S."/>
            <person name="Busman M."/>
            <person name="Brown D.W."/>
            <person name="Divon H."/>
            <person name="Uhlig S."/>
            <person name="Proctor R.H."/>
        </authorList>
    </citation>
    <scope>NUCLEOTIDE SEQUENCE</scope>
    <source>
        <strain evidence="4">NRRL 53441</strain>
    </source>
</reference>
<dbReference type="InterPro" id="IPR036188">
    <property type="entry name" value="FAD/NAD-bd_sf"/>
</dbReference>
<evidence type="ECO:0000313" key="4">
    <source>
        <dbReference type="EMBL" id="KAF4415784.1"/>
    </source>
</evidence>
<protein>
    <submittedName>
        <fullName evidence="4">FAD/NAD(P)-binding domain-containing protein</fullName>
    </submittedName>
</protein>
<accession>A0A8H4N904</accession>
<dbReference type="AlphaFoldDB" id="A0A8H4N904"/>
<evidence type="ECO:0000256" key="2">
    <source>
        <dbReference type="ARBA" id="ARBA00023002"/>
    </source>
</evidence>
<sequence>MSNGSNITIIGAGIGGLSAALALSHANPKHRITVYESNSGLSEFGAGVLVSANSIRIFDAWRLYESIKKIAVEPRSLEFRRWDNNVTLFASPHNPRSEWLYDYPRWTLYRPDLQRELYKGLDRCKNVSVLFGKKIVHVDHATATVTMEDGS</sequence>
<gene>
    <name evidence="4" type="ORF">F53441_14595</name>
</gene>
<organism evidence="4 5">
    <name type="scientific">Fusarium austroafricanum</name>
    <dbReference type="NCBI Taxonomy" id="2364996"/>
    <lineage>
        <taxon>Eukaryota</taxon>
        <taxon>Fungi</taxon>
        <taxon>Dikarya</taxon>
        <taxon>Ascomycota</taxon>
        <taxon>Pezizomycotina</taxon>
        <taxon>Sordariomycetes</taxon>
        <taxon>Hypocreomycetidae</taxon>
        <taxon>Hypocreales</taxon>
        <taxon>Nectriaceae</taxon>
        <taxon>Fusarium</taxon>
        <taxon>Fusarium concolor species complex</taxon>
    </lineage>
</organism>
<dbReference type="Gene3D" id="3.30.9.30">
    <property type="match status" value="1"/>
</dbReference>
<keyword evidence="2" id="KW-0560">Oxidoreductase</keyword>
<name>A0A8H4N904_9HYPO</name>
<dbReference type="Gene3D" id="3.50.50.60">
    <property type="entry name" value="FAD/NAD(P)-binding domain"/>
    <property type="match status" value="1"/>
</dbReference>
<dbReference type="Pfam" id="PF13450">
    <property type="entry name" value="NAD_binding_8"/>
    <property type="match status" value="1"/>
</dbReference>
<evidence type="ECO:0000256" key="1">
    <source>
        <dbReference type="ARBA" id="ARBA00007992"/>
    </source>
</evidence>
<dbReference type="PANTHER" id="PTHR13789">
    <property type="entry name" value="MONOOXYGENASE"/>
    <property type="match status" value="1"/>
</dbReference>
<dbReference type="EMBL" id="JAADJG010001476">
    <property type="protein sequence ID" value="KAF4415784.1"/>
    <property type="molecule type" value="Genomic_DNA"/>
</dbReference>
<feature type="non-terminal residue" evidence="4">
    <location>
        <position position="151"/>
    </location>
</feature>
<keyword evidence="3" id="KW-0503">Monooxygenase</keyword>
<dbReference type="Proteomes" id="UP000605986">
    <property type="component" value="Unassembled WGS sequence"/>
</dbReference>
<dbReference type="PANTHER" id="PTHR13789:SF147">
    <property type="entry name" value="PUTATIVE (AFU_ORTHOLOGUE AFUA_2G01950)-RELATED"/>
    <property type="match status" value="1"/>
</dbReference>
<dbReference type="SUPFAM" id="SSF51905">
    <property type="entry name" value="FAD/NAD(P)-binding domain"/>
    <property type="match status" value="1"/>
</dbReference>
<proteinExistence type="inferred from homology"/>
<keyword evidence="5" id="KW-1185">Reference proteome</keyword>
<dbReference type="GO" id="GO:0004497">
    <property type="term" value="F:monooxygenase activity"/>
    <property type="evidence" value="ECO:0007669"/>
    <property type="project" value="UniProtKB-KW"/>
</dbReference>
<evidence type="ECO:0000256" key="3">
    <source>
        <dbReference type="ARBA" id="ARBA00023033"/>
    </source>
</evidence>
<dbReference type="InterPro" id="IPR050493">
    <property type="entry name" value="FAD-dep_Monooxygenase_BioMet"/>
</dbReference>
<comment type="caution">
    <text evidence="4">The sequence shown here is derived from an EMBL/GenBank/DDBJ whole genome shotgun (WGS) entry which is preliminary data.</text>
</comment>